<reference evidence="1" key="1">
    <citation type="journal article" date="2021" name="Proc. Natl. Acad. Sci. U.S.A.">
        <title>A Catalog of Tens of Thousands of Viruses from Human Metagenomes Reveals Hidden Associations with Chronic Diseases.</title>
        <authorList>
            <person name="Tisza M.J."/>
            <person name="Buck C.B."/>
        </authorList>
    </citation>
    <scope>NUCLEOTIDE SEQUENCE</scope>
    <source>
        <strain evidence="1">CtJT77</strain>
    </source>
</reference>
<accession>A0A8S5UZH0</accession>
<sequence>MANWDEAKYIINKILSGVKLEQVTGIPPRNMTNFSVSAGNQQIKIKAGVPDNTVIDAQLLCTCAGVRIMRKASSAPIGPEDGTLVLDLKAGNTADLVDTGLVNGVTYYYAFYPYSDHGVYNYNMFNVLHATPSPIKYWAFNQNFADKNPATTITYPTGFTNSNFEKMLTNEGTGTATYGGWEDFLKGTLKNYPAMVKKTGEMDYALNPADYTKKKEGGGTSDYNNLNYNGGAFAWLNKVYMLETYSGNKESREVQFADGPADGFTPVGFYDGDTVLEGIWLPMGYMDASGRTLIAGTTPIASKTCNQEKAIIDAFSSKARFLGGPIMNVLRDLEYMLFKSTDIQLQAGHGRCNAGANAVVANAVVANGNVEGWKGTNSKTAMNKYFHSQVLGSYQQWLRDPYTITIGGVEKMSPNYNYNLAGNGYINAGVTLSTSSGWTYASHLIALADARLGSQPKQENTGTTSTGLCDGGPYGNTSGTGVALRVGGCNNGLVGGPATLALNHEASAAGWDVGVGVILLPPAGYAPQVA</sequence>
<name>A0A8S5UZH0_9CAUD</name>
<evidence type="ECO:0000313" key="1">
    <source>
        <dbReference type="EMBL" id="DAF99889.1"/>
    </source>
</evidence>
<organism evidence="1">
    <name type="scientific">Siphoviridae sp. ctJT77</name>
    <dbReference type="NCBI Taxonomy" id="2825432"/>
    <lineage>
        <taxon>Viruses</taxon>
        <taxon>Duplodnaviria</taxon>
        <taxon>Heunggongvirae</taxon>
        <taxon>Uroviricota</taxon>
        <taxon>Caudoviricetes</taxon>
    </lineage>
</organism>
<protein>
    <submittedName>
        <fullName evidence="1">Uncharacterized protein</fullName>
    </submittedName>
</protein>
<proteinExistence type="predicted"/>
<dbReference type="EMBL" id="BK016174">
    <property type="protein sequence ID" value="DAF99889.1"/>
    <property type="molecule type" value="Genomic_DNA"/>
</dbReference>